<evidence type="ECO:0000256" key="3">
    <source>
        <dbReference type="ARBA" id="ARBA00023125"/>
    </source>
</evidence>
<dbReference type="InterPro" id="IPR050655">
    <property type="entry name" value="Plant_B3_domain"/>
</dbReference>
<dbReference type="InterPro" id="IPR015300">
    <property type="entry name" value="DNA-bd_pseudobarrel_sf"/>
</dbReference>
<dbReference type="PANTHER" id="PTHR31920">
    <property type="entry name" value="B3 DOMAIN-CONTAINING"/>
    <property type="match status" value="1"/>
</dbReference>
<keyword evidence="3" id="KW-0238">DNA-binding</keyword>
<dbReference type="GO" id="GO:0003677">
    <property type="term" value="F:DNA binding"/>
    <property type="evidence" value="ECO:0007669"/>
    <property type="project" value="UniProtKB-KW"/>
</dbReference>
<dbReference type="GO" id="GO:0005634">
    <property type="term" value="C:nucleus"/>
    <property type="evidence" value="ECO:0007669"/>
    <property type="project" value="UniProtKB-SubCell"/>
</dbReference>
<keyword evidence="4" id="KW-0804">Transcription</keyword>
<dbReference type="InterPro" id="IPR003340">
    <property type="entry name" value="B3_DNA-bd"/>
</dbReference>
<sequence length="330" mass="38177">MESSGAVAAKFCLKITRRDVSSNSLTLPNAFYSKYSNRLVGHVELNLRSGYVLPLRLDYNTGVLNGFLVFFMELELKGGEFMLFEYFGRYNFNVYLLGTNGTEIDYPHTVHYMQRRLPRAGWRFVKLQTEFDSNLDEITPTPAFLERCAVLLPDRITYIISNGKKFHGSYCHNAERFTGLRSLCDIVGVDDLSAFHMMLYEYHWQSVIKISVFDKDLNEIVFSGTPLSKDANSHCPSIGSYFAITISPKHMNEDCYTVDIPNEFSDLVNIHWKLQTHKRDDYHCRTIEDGWQAFRDGMKVDEGDLCIFECPMDTFDQFSVRVMKHPDIDF</sequence>
<protein>
    <recommendedName>
        <fullName evidence="6">TF-B3 domain-containing protein</fullName>
    </recommendedName>
</protein>
<evidence type="ECO:0000256" key="5">
    <source>
        <dbReference type="ARBA" id="ARBA00023242"/>
    </source>
</evidence>
<keyword evidence="5" id="KW-0539">Nucleus</keyword>
<dbReference type="SUPFAM" id="SSF101936">
    <property type="entry name" value="DNA-binding pseudobarrel domain"/>
    <property type="match status" value="2"/>
</dbReference>
<dbReference type="Proteomes" id="UP000077755">
    <property type="component" value="Chromosome 8"/>
</dbReference>
<dbReference type="Gramene" id="KZM85111">
    <property type="protein sequence ID" value="KZM85111"/>
    <property type="gene ID" value="DCAR_027467"/>
</dbReference>
<organism evidence="7">
    <name type="scientific">Daucus carota subsp. sativus</name>
    <name type="common">Carrot</name>
    <dbReference type="NCBI Taxonomy" id="79200"/>
    <lineage>
        <taxon>Eukaryota</taxon>
        <taxon>Viridiplantae</taxon>
        <taxon>Streptophyta</taxon>
        <taxon>Embryophyta</taxon>
        <taxon>Tracheophyta</taxon>
        <taxon>Spermatophyta</taxon>
        <taxon>Magnoliopsida</taxon>
        <taxon>eudicotyledons</taxon>
        <taxon>Gunneridae</taxon>
        <taxon>Pentapetalae</taxon>
        <taxon>asterids</taxon>
        <taxon>campanulids</taxon>
        <taxon>Apiales</taxon>
        <taxon>Apiaceae</taxon>
        <taxon>Apioideae</taxon>
        <taxon>Scandiceae</taxon>
        <taxon>Daucinae</taxon>
        <taxon>Daucus</taxon>
        <taxon>Daucus sect. Daucus</taxon>
    </lineage>
</organism>
<reference evidence="7" key="1">
    <citation type="journal article" date="2016" name="Nat. Genet.">
        <title>A high-quality carrot genome assembly provides new insights into carotenoid accumulation and asterid genome evolution.</title>
        <authorList>
            <person name="Iorizzo M."/>
            <person name="Ellison S."/>
            <person name="Senalik D."/>
            <person name="Zeng P."/>
            <person name="Satapoomin P."/>
            <person name="Huang J."/>
            <person name="Bowman M."/>
            <person name="Iovene M."/>
            <person name="Sanseverino W."/>
            <person name="Cavagnaro P."/>
            <person name="Yildiz M."/>
            <person name="Macko-Podgorni A."/>
            <person name="Moranska E."/>
            <person name="Grzebelus E."/>
            <person name="Grzebelus D."/>
            <person name="Ashrafi H."/>
            <person name="Zheng Z."/>
            <person name="Cheng S."/>
            <person name="Spooner D."/>
            <person name="Van Deynze A."/>
            <person name="Simon P."/>
        </authorList>
    </citation>
    <scope>NUCLEOTIDE SEQUENCE [LARGE SCALE GENOMIC DNA]</scope>
    <source>
        <tissue evidence="7">Leaf</tissue>
    </source>
</reference>
<comment type="subcellular location">
    <subcellularLocation>
        <location evidence="1">Nucleus</location>
    </subcellularLocation>
</comment>
<dbReference type="Gene3D" id="2.40.330.10">
    <property type="entry name" value="DNA-binding pseudobarrel domain"/>
    <property type="match status" value="2"/>
</dbReference>
<evidence type="ECO:0000256" key="4">
    <source>
        <dbReference type="ARBA" id="ARBA00023163"/>
    </source>
</evidence>
<dbReference type="SMART" id="SM01019">
    <property type="entry name" value="B3"/>
    <property type="match status" value="1"/>
</dbReference>
<dbReference type="PANTHER" id="PTHR31920:SF132">
    <property type="entry name" value="TF-B3 DOMAIN-CONTAINING PROTEIN"/>
    <property type="match status" value="1"/>
</dbReference>
<evidence type="ECO:0000256" key="1">
    <source>
        <dbReference type="ARBA" id="ARBA00004123"/>
    </source>
</evidence>
<name>A0A175YPQ0_DAUCS</name>
<dbReference type="EMBL" id="CP093350">
    <property type="protein sequence ID" value="WOH12560.1"/>
    <property type="molecule type" value="Genomic_DNA"/>
</dbReference>
<reference evidence="8" key="2">
    <citation type="submission" date="2022-03" db="EMBL/GenBank/DDBJ databases">
        <title>Draft title - Genomic analysis of global carrot germplasm unveils the trajectory of domestication and the origin of high carotenoid orange carrot.</title>
        <authorList>
            <person name="Iorizzo M."/>
            <person name="Ellison S."/>
            <person name="Senalik D."/>
            <person name="Macko-Podgorni A."/>
            <person name="Grzebelus D."/>
            <person name="Bostan H."/>
            <person name="Rolling W."/>
            <person name="Curaba J."/>
            <person name="Simon P."/>
        </authorList>
    </citation>
    <scope>NUCLEOTIDE SEQUENCE</scope>
    <source>
        <tissue evidence="8">Leaf</tissue>
    </source>
</reference>
<evidence type="ECO:0000313" key="9">
    <source>
        <dbReference type="Proteomes" id="UP000077755"/>
    </source>
</evidence>
<evidence type="ECO:0000259" key="6">
    <source>
        <dbReference type="SMART" id="SM01019"/>
    </source>
</evidence>
<keyword evidence="9" id="KW-1185">Reference proteome</keyword>
<evidence type="ECO:0000313" key="7">
    <source>
        <dbReference type="EMBL" id="KZM85111.1"/>
    </source>
</evidence>
<keyword evidence="2" id="KW-0805">Transcription regulation</keyword>
<gene>
    <name evidence="7" type="ORF">DCAR_027467</name>
    <name evidence="8" type="ORF">DCAR_0832065</name>
</gene>
<dbReference type="AlphaFoldDB" id="A0A175YPQ0"/>
<evidence type="ECO:0000256" key="2">
    <source>
        <dbReference type="ARBA" id="ARBA00023015"/>
    </source>
</evidence>
<accession>A0A175YPQ0</accession>
<feature type="domain" description="TF-B3" evidence="6">
    <location>
        <begin position="11"/>
        <end position="100"/>
    </location>
</feature>
<dbReference type="EMBL" id="LNRQ01000008">
    <property type="protein sequence ID" value="KZM85111.1"/>
    <property type="molecule type" value="Genomic_DNA"/>
</dbReference>
<proteinExistence type="predicted"/>
<evidence type="ECO:0000313" key="8">
    <source>
        <dbReference type="EMBL" id="WOH12560.1"/>
    </source>
</evidence>